<keyword evidence="2" id="KW-0444">Lipid biosynthesis</keyword>
<reference evidence="8 9" key="1">
    <citation type="submission" date="2020-09" db="EMBL/GenBank/DDBJ databases">
        <title>Genome sequences of Mycetohabitans spp.</title>
        <authorList>
            <person name="Carter M.E."/>
            <person name="Carpenter S.C.D."/>
            <person name="Bogdanove A.J."/>
        </authorList>
    </citation>
    <scope>NUCLEOTIDE SEQUENCE [LARGE SCALE GENOMIC DNA]</scope>
    <source>
        <strain evidence="8 9">B12</strain>
    </source>
</reference>
<accession>A0ABZ2PXD5</accession>
<dbReference type="SMART" id="SM00563">
    <property type="entry name" value="PlsC"/>
    <property type="match status" value="1"/>
</dbReference>
<sequence>MNRLSVAWRKARLVAHVLHGAWTVATRFSRTDDDGRRALTRQWSLRFLALAGVRLVVHHDERRVDAGTMVVGNHVSWLDIYVINAWRPTPFVSKAEVRAWPVVGWLAAKLDTAFVQRDKRSDAKRIMHELAQRLQSGRPICVFPEGTTSDGVEVLPFHANLFQAAVSAGAPVQPICLMYEDAHGCQSTAPAYVGDITLGQSLGALLRHGPLTVHLYIGAALEAGTQRRVVARDAQRVVSDALSELQQRVKPPLMRPVLAQAPTYAKRQGDARSCDSAPPAAPPLGEEPDRAAI</sequence>
<evidence type="ECO:0000313" key="8">
    <source>
        <dbReference type="EMBL" id="WXK38743.1"/>
    </source>
</evidence>
<evidence type="ECO:0000256" key="1">
    <source>
        <dbReference type="ARBA" id="ARBA00005189"/>
    </source>
</evidence>
<organism evidence="8 9">
    <name type="scientific">Mycetohabitans rhizoxinica</name>
    <dbReference type="NCBI Taxonomy" id="412963"/>
    <lineage>
        <taxon>Bacteria</taxon>
        <taxon>Pseudomonadati</taxon>
        <taxon>Pseudomonadota</taxon>
        <taxon>Betaproteobacteria</taxon>
        <taxon>Burkholderiales</taxon>
        <taxon>Burkholderiaceae</taxon>
        <taxon>Mycetohabitans</taxon>
    </lineage>
</organism>
<dbReference type="Pfam" id="PF01553">
    <property type="entry name" value="Acyltransferase"/>
    <property type="match status" value="1"/>
</dbReference>
<dbReference type="GO" id="GO:0016746">
    <property type="term" value="F:acyltransferase activity"/>
    <property type="evidence" value="ECO:0007669"/>
    <property type="project" value="UniProtKB-KW"/>
</dbReference>
<dbReference type="CDD" id="cd07989">
    <property type="entry name" value="LPLAT_AGPAT-like"/>
    <property type="match status" value="1"/>
</dbReference>
<dbReference type="SUPFAM" id="SSF69593">
    <property type="entry name" value="Glycerol-3-phosphate (1)-acyltransferase"/>
    <property type="match status" value="1"/>
</dbReference>
<keyword evidence="3" id="KW-0808">Transferase</keyword>
<comment type="pathway">
    <text evidence="1">Lipid metabolism.</text>
</comment>
<evidence type="ECO:0000256" key="3">
    <source>
        <dbReference type="ARBA" id="ARBA00022679"/>
    </source>
</evidence>
<name>A0ABZ2PXD5_9BURK</name>
<keyword evidence="9" id="KW-1185">Reference proteome</keyword>
<dbReference type="EMBL" id="CP062176">
    <property type="protein sequence ID" value="WXK38743.1"/>
    <property type="molecule type" value="Genomic_DNA"/>
</dbReference>
<evidence type="ECO:0000256" key="4">
    <source>
        <dbReference type="ARBA" id="ARBA00023098"/>
    </source>
</evidence>
<gene>
    <name evidence="8" type="ORF">IHE29_05385</name>
</gene>
<proteinExistence type="predicted"/>
<evidence type="ECO:0000259" key="7">
    <source>
        <dbReference type="SMART" id="SM00563"/>
    </source>
</evidence>
<evidence type="ECO:0000313" key="9">
    <source>
        <dbReference type="Proteomes" id="UP001493153"/>
    </source>
</evidence>
<dbReference type="PANTHER" id="PTHR10434:SF64">
    <property type="entry name" value="1-ACYL-SN-GLYCEROL-3-PHOSPHATE ACYLTRANSFERASE-RELATED"/>
    <property type="match status" value="1"/>
</dbReference>
<protein>
    <submittedName>
        <fullName evidence="8">1-acyl-sn-glycerol-3-phosphate acyltransferase</fullName>
    </submittedName>
</protein>
<keyword evidence="4" id="KW-0443">Lipid metabolism</keyword>
<feature type="region of interest" description="Disordered" evidence="6">
    <location>
        <begin position="263"/>
        <end position="293"/>
    </location>
</feature>
<evidence type="ECO:0000256" key="5">
    <source>
        <dbReference type="ARBA" id="ARBA00023315"/>
    </source>
</evidence>
<evidence type="ECO:0000256" key="2">
    <source>
        <dbReference type="ARBA" id="ARBA00022516"/>
    </source>
</evidence>
<dbReference type="PANTHER" id="PTHR10434">
    <property type="entry name" value="1-ACYL-SN-GLYCEROL-3-PHOSPHATE ACYLTRANSFERASE"/>
    <property type="match status" value="1"/>
</dbReference>
<keyword evidence="5 8" id="KW-0012">Acyltransferase</keyword>
<feature type="domain" description="Phospholipid/glycerol acyltransferase" evidence="7">
    <location>
        <begin position="68"/>
        <end position="180"/>
    </location>
</feature>
<dbReference type="InterPro" id="IPR002123">
    <property type="entry name" value="Plipid/glycerol_acylTrfase"/>
</dbReference>
<evidence type="ECO:0000256" key="6">
    <source>
        <dbReference type="SAM" id="MobiDB-lite"/>
    </source>
</evidence>
<dbReference type="Proteomes" id="UP001493153">
    <property type="component" value="Chromosome"/>
</dbReference>